<name>A0A3P3RDH1_9EURY</name>
<evidence type="ECO:0000313" key="6">
    <source>
        <dbReference type="EMBL" id="RRJ30503.1"/>
    </source>
</evidence>
<dbReference type="GO" id="GO:0005524">
    <property type="term" value="F:ATP binding"/>
    <property type="evidence" value="ECO:0007669"/>
    <property type="project" value="UniProtKB-KW"/>
</dbReference>
<sequence length="526" mass="58290">MTGTPTIGIDLGTTNSAIAHAKDDDINILPAATGDRTIPSVVAFDENSGEALVGRQAVNQAVAHPDRTVFAVKRFMGTEETILLGSRECEFTPEEISGLILRKLKRDAQAYLDRSIESAVITVPAYFNDRQRQATKHAGALAGLEVDRIINEPTAACLAYGLQTAQDKTVLVYDLGGGTFDSSLIEITNGVFEVIGTNGDTRLGGNDWDALIVEWLEERIERDHGVSVADTPLAEERLFDAAQTAKHELSNRRSTTITIPFLEHDDGTSDIEQTLHRDTFEKMTRELLDTTIERCKTLFNQAGYDRSEIDEILLVGGATRMPQVRRRIEDRFGVEPSKRINPDEAVAIGAAAQAAILDGELLPGQWTQAHRRTQPTKPSSTRASDNVVLLDVTPQSFGVELIDRETYEPYYHVVIERNSPIPARNSYMTTTSQDNQTEIEIPVYQGHNDRLEENEFLDSFELGPIPQRPEGEPNIEVKFMLDENGILNVSARDVDHEIGDAIEIQSVFGFTDDELSVMQQNLPETK</sequence>
<dbReference type="InterPro" id="IPR013126">
    <property type="entry name" value="Hsp_70_fam"/>
</dbReference>
<dbReference type="OrthoDB" id="9944at2157"/>
<comment type="caution">
    <text evidence="6">The sequence shown here is derived from an EMBL/GenBank/DDBJ whole genome shotgun (WGS) entry which is preliminary data.</text>
</comment>
<reference evidence="6 7" key="1">
    <citation type="submission" date="2018-11" db="EMBL/GenBank/DDBJ databases">
        <title>Taxonoimc description of Halomarina strain SPP-AMP-1.</title>
        <authorList>
            <person name="Pal Y."/>
            <person name="Srinivasana K."/>
            <person name="Verma A."/>
            <person name="Kumar P."/>
        </authorList>
    </citation>
    <scope>NUCLEOTIDE SEQUENCE [LARGE SCALE GENOMIC DNA]</scope>
    <source>
        <strain evidence="6 7">SPP-AMP-1</strain>
    </source>
</reference>
<dbReference type="AlphaFoldDB" id="A0A3P3RDH1"/>
<dbReference type="InterPro" id="IPR029047">
    <property type="entry name" value="HSP70_peptide-bd_sf"/>
</dbReference>
<evidence type="ECO:0000256" key="5">
    <source>
        <dbReference type="RuleBase" id="RU003322"/>
    </source>
</evidence>
<dbReference type="InterPro" id="IPR018181">
    <property type="entry name" value="Heat_shock_70_CS"/>
</dbReference>
<keyword evidence="7" id="KW-1185">Reference proteome</keyword>
<dbReference type="Gene3D" id="2.60.34.10">
    <property type="entry name" value="Substrate Binding Domain Of DNAk, Chain A, domain 1"/>
    <property type="match status" value="1"/>
</dbReference>
<comment type="similarity">
    <text evidence="1 5">Belongs to the heat shock protein 70 family.</text>
</comment>
<evidence type="ECO:0000256" key="1">
    <source>
        <dbReference type="ARBA" id="ARBA00007381"/>
    </source>
</evidence>
<dbReference type="Pfam" id="PF00012">
    <property type="entry name" value="HSP70"/>
    <property type="match status" value="1"/>
</dbReference>
<dbReference type="Gene3D" id="3.30.420.40">
    <property type="match status" value="2"/>
</dbReference>
<dbReference type="GO" id="GO:0140662">
    <property type="term" value="F:ATP-dependent protein folding chaperone"/>
    <property type="evidence" value="ECO:0007669"/>
    <property type="project" value="InterPro"/>
</dbReference>
<evidence type="ECO:0000256" key="2">
    <source>
        <dbReference type="ARBA" id="ARBA00022741"/>
    </source>
</evidence>
<keyword evidence="4" id="KW-0143">Chaperone</keyword>
<evidence type="ECO:0000313" key="7">
    <source>
        <dbReference type="Proteomes" id="UP000282322"/>
    </source>
</evidence>
<organism evidence="6 7">
    <name type="scientific">Halocatena pleomorpha</name>
    <dbReference type="NCBI Taxonomy" id="1785090"/>
    <lineage>
        <taxon>Archaea</taxon>
        <taxon>Methanobacteriati</taxon>
        <taxon>Methanobacteriota</taxon>
        <taxon>Stenosarchaea group</taxon>
        <taxon>Halobacteria</taxon>
        <taxon>Halobacteriales</taxon>
        <taxon>Natronomonadaceae</taxon>
        <taxon>Halocatena</taxon>
    </lineage>
</organism>
<keyword evidence="3 5" id="KW-0067">ATP-binding</keyword>
<dbReference type="PROSITE" id="PS00297">
    <property type="entry name" value="HSP70_1"/>
    <property type="match status" value="1"/>
</dbReference>
<dbReference type="EMBL" id="RRCH01000021">
    <property type="protein sequence ID" value="RRJ30503.1"/>
    <property type="molecule type" value="Genomic_DNA"/>
</dbReference>
<dbReference type="PANTHER" id="PTHR19375">
    <property type="entry name" value="HEAT SHOCK PROTEIN 70KDA"/>
    <property type="match status" value="1"/>
</dbReference>
<evidence type="ECO:0000256" key="4">
    <source>
        <dbReference type="ARBA" id="ARBA00023186"/>
    </source>
</evidence>
<proteinExistence type="inferred from homology"/>
<dbReference type="Gene3D" id="3.90.640.10">
    <property type="entry name" value="Actin, Chain A, domain 4"/>
    <property type="match status" value="1"/>
</dbReference>
<dbReference type="PROSITE" id="PS01036">
    <property type="entry name" value="HSP70_3"/>
    <property type="match status" value="1"/>
</dbReference>
<dbReference type="FunFam" id="3.30.420.40:FF:000071">
    <property type="entry name" value="Molecular chaperone DnaK"/>
    <property type="match status" value="1"/>
</dbReference>
<dbReference type="RefSeq" id="WP_124954875.1">
    <property type="nucleotide sequence ID" value="NZ_RRCH01000021.1"/>
</dbReference>
<protein>
    <submittedName>
        <fullName evidence="6">Molecular chaperone DnaK</fullName>
    </submittedName>
</protein>
<dbReference type="Proteomes" id="UP000282322">
    <property type="component" value="Unassembled WGS sequence"/>
</dbReference>
<dbReference type="PRINTS" id="PR00301">
    <property type="entry name" value="HEATSHOCK70"/>
</dbReference>
<dbReference type="SUPFAM" id="SSF53067">
    <property type="entry name" value="Actin-like ATPase domain"/>
    <property type="match status" value="2"/>
</dbReference>
<dbReference type="SUPFAM" id="SSF100920">
    <property type="entry name" value="Heat shock protein 70kD (HSP70), peptide-binding domain"/>
    <property type="match status" value="1"/>
</dbReference>
<dbReference type="FunFam" id="3.90.640.10:FF:000003">
    <property type="entry name" value="Molecular chaperone DnaK"/>
    <property type="match status" value="1"/>
</dbReference>
<evidence type="ECO:0000256" key="3">
    <source>
        <dbReference type="ARBA" id="ARBA00022840"/>
    </source>
</evidence>
<gene>
    <name evidence="6" type="primary">dnaK</name>
    <name evidence="6" type="ORF">EIK79_09460</name>
</gene>
<accession>A0A3P3RDH1</accession>
<keyword evidence="2 5" id="KW-0547">Nucleotide-binding</keyword>
<dbReference type="PROSITE" id="PS00329">
    <property type="entry name" value="HSP70_2"/>
    <property type="match status" value="1"/>
</dbReference>
<dbReference type="InterPro" id="IPR043129">
    <property type="entry name" value="ATPase_NBD"/>
</dbReference>